<proteinExistence type="predicted"/>
<name>A0ABS7UBQ9_9ACTN</name>
<dbReference type="Proteomes" id="UP000780875">
    <property type="component" value="Unassembled WGS sequence"/>
</dbReference>
<keyword evidence="3" id="KW-1185">Reference proteome</keyword>
<comment type="caution">
    <text evidence="2">The sequence shown here is derived from an EMBL/GenBank/DDBJ whole genome shotgun (WGS) entry which is preliminary data.</text>
</comment>
<evidence type="ECO:0000313" key="3">
    <source>
        <dbReference type="Proteomes" id="UP000780875"/>
    </source>
</evidence>
<protein>
    <submittedName>
        <fullName evidence="2">Septum formation family protein</fullName>
    </submittedName>
</protein>
<accession>A0ABS7UBQ9</accession>
<feature type="signal peptide" evidence="1">
    <location>
        <begin position="1"/>
        <end position="23"/>
    </location>
</feature>
<gene>
    <name evidence="2" type="ORF">K8U61_09090</name>
</gene>
<reference evidence="2 3" key="1">
    <citation type="submission" date="2021-09" db="EMBL/GenBank/DDBJ databases">
        <title>Whole genome sequence of Nocardioides sp. GBK3QG-3.</title>
        <authorList>
            <person name="Tuo L."/>
        </authorList>
    </citation>
    <scope>NUCLEOTIDE SEQUENCE [LARGE SCALE GENOMIC DNA]</scope>
    <source>
        <strain evidence="2 3">GBK3QG-3</strain>
    </source>
</reference>
<evidence type="ECO:0000256" key="1">
    <source>
        <dbReference type="SAM" id="SignalP"/>
    </source>
</evidence>
<feature type="chain" id="PRO_5045641151" evidence="1">
    <location>
        <begin position="24"/>
        <end position="239"/>
    </location>
</feature>
<dbReference type="RefSeq" id="WP_224122687.1">
    <property type="nucleotide sequence ID" value="NZ_JAIQZJ010000004.1"/>
</dbReference>
<keyword evidence="1" id="KW-0732">Signal</keyword>
<dbReference type="EMBL" id="JAIQZJ010000004">
    <property type="protein sequence ID" value="MBZ5738315.1"/>
    <property type="molecule type" value="Genomic_DNA"/>
</dbReference>
<sequence>MLGRLVLIGAALAALTLPTTAYAGETADPMAGAPAVGDCFDITYAQGMKTSLHGEDPVDCAGDHTAVVAAVGKLPGRLDWDSPKAKIYRATGKVCASAFHDLTGNDTLLWQRSQYAYWQFWPTKSQQADGARWFDCMVSIKGARDLNALPDTLPHLSRHMPDSVARCVTRTNGYTTCAEAHRWRATFSFYAHGKATRKHLNAAANRRCPAHVSGPGWLTSAYDVAGKRFVVVCYDKTRQ</sequence>
<evidence type="ECO:0000313" key="2">
    <source>
        <dbReference type="EMBL" id="MBZ5738315.1"/>
    </source>
</evidence>
<organism evidence="2 3">
    <name type="scientific">Nocardioides mangrovi</name>
    <dbReference type="NCBI Taxonomy" id="2874580"/>
    <lineage>
        <taxon>Bacteria</taxon>
        <taxon>Bacillati</taxon>
        <taxon>Actinomycetota</taxon>
        <taxon>Actinomycetes</taxon>
        <taxon>Propionibacteriales</taxon>
        <taxon>Nocardioidaceae</taxon>
        <taxon>Nocardioides</taxon>
    </lineage>
</organism>